<sequence length="266" mass="31736">MSQSFWKYVLAASAVLFQLSQAAFYDCITNLASLRSDADALELVKKAHAEKLKFSSQCLEIVLKKNFFKTGEYMIDEYYPKTSIDTEVIVRNVANDIKRNQDYLIFQVKKRELNNNFISVKPVIYWAQHTEDLLLMVRLHSQMDTPDCKQSFEREVIIEEDRIRVQAYCYESEDNIRIFDTDEVIFKKKIIPEKSTYEWRGDGKLILNLRKANAPSFWKYLLQDVKKEVKELQVWWEMRDRYIEQLEEYMMEENAKERLEQKASDL</sequence>
<organism evidence="3 4">
    <name type="scientific">Stylonychia lemnae</name>
    <name type="common">Ciliate</name>
    <dbReference type="NCBI Taxonomy" id="5949"/>
    <lineage>
        <taxon>Eukaryota</taxon>
        <taxon>Sar</taxon>
        <taxon>Alveolata</taxon>
        <taxon>Ciliophora</taxon>
        <taxon>Intramacronucleata</taxon>
        <taxon>Spirotrichea</taxon>
        <taxon>Stichotrichia</taxon>
        <taxon>Sporadotrichida</taxon>
        <taxon>Oxytrichidae</taxon>
        <taxon>Stylonychinae</taxon>
        <taxon>Stylonychia</taxon>
    </lineage>
</organism>
<keyword evidence="4" id="KW-1185">Reference proteome</keyword>
<evidence type="ECO:0000259" key="2">
    <source>
        <dbReference type="PROSITE" id="PS51203"/>
    </source>
</evidence>
<keyword evidence="1" id="KW-0732">Signal</keyword>
<evidence type="ECO:0000256" key="1">
    <source>
        <dbReference type="SAM" id="SignalP"/>
    </source>
</evidence>
<dbReference type="PROSITE" id="PS51203">
    <property type="entry name" value="CS"/>
    <property type="match status" value="1"/>
</dbReference>
<evidence type="ECO:0000313" key="3">
    <source>
        <dbReference type="EMBL" id="CDW87342.1"/>
    </source>
</evidence>
<evidence type="ECO:0000313" key="4">
    <source>
        <dbReference type="Proteomes" id="UP000039865"/>
    </source>
</evidence>
<dbReference type="AlphaFoldDB" id="A0A078B247"/>
<feature type="domain" description="CS" evidence="2">
    <location>
        <begin position="119"/>
        <end position="222"/>
    </location>
</feature>
<reference evidence="3 4" key="1">
    <citation type="submission" date="2014-06" db="EMBL/GenBank/DDBJ databases">
        <authorList>
            <person name="Swart Estienne"/>
        </authorList>
    </citation>
    <scope>NUCLEOTIDE SEQUENCE [LARGE SCALE GENOMIC DNA]</scope>
    <source>
        <strain evidence="3 4">130c</strain>
    </source>
</reference>
<feature type="signal peptide" evidence="1">
    <location>
        <begin position="1"/>
        <end position="22"/>
    </location>
</feature>
<name>A0A078B247_STYLE</name>
<proteinExistence type="predicted"/>
<dbReference type="SUPFAM" id="SSF49764">
    <property type="entry name" value="HSP20-like chaperones"/>
    <property type="match status" value="1"/>
</dbReference>
<gene>
    <name evidence="3" type="primary">Contig352.g392</name>
    <name evidence="3" type="ORF">STYLEM_16445</name>
</gene>
<dbReference type="EMBL" id="CCKQ01015527">
    <property type="protein sequence ID" value="CDW87342.1"/>
    <property type="molecule type" value="Genomic_DNA"/>
</dbReference>
<dbReference type="Gene3D" id="2.60.40.790">
    <property type="match status" value="1"/>
</dbReference>
<dbReference type="OrthoDB" id="1564555at2759"/>
<protein>
    <recommendedName>
        <fullName evidence="2">CS domain-containing protein</fullName>
    </recommendedName>
</protein>
<accession>A0A078B247</accession>
<dbReference type="Proteomes" id="UP000039865">
    <property type="component" value="Unassembled WGS sequence"/>
</dbReference>
<dbReference type="InterPro" id="IPR007052">
    <property type="entry name" value="CS_dom"/>
</dbReference>
<dbReference type="InParanoid" id="A0A078B247"/>
<feature type="chain" id="PRO_5001729850" description="CS domain-containing protein" evidence="1">
    <location>
        <begin position="23"/>
        <end position="266"/>
    </location>
</feature>
<dbReference type="InterPro" id="IPR008978">
    <property type="entry name" value="HSP20-like_chaperone"/>
</dbReference>
<dbReference type="OMA" id="EYMIDEY"/>